<dbReference type="Proteomes" id="UP000093432">
    <property type="component" value="Unassembled WGS sequence"/>
</dbReference>
<gene>
    <name evidence="2" type="ORF">BBI00_08395</name>
</gene>
<sequence length="402" mass="46665">MAKNITQFSIFLGSPSDLDTERTEINNIISELNISYASKNSINLDLIKWETHSAPGISQTYTQDLINKDIGDDYDIFIGMIWQKFGTKTEVANSGTEEEFLRAVKRFKSGENLQILFYFKTVPPLSLDQINIEELNRINNFKEILKENNILYWNFNTVEELKTLLRMHIPRRIDDLNSKANYNISKEVVGIENNLQEKDELLETKDDFGLLDYIFQLEDYLADSNIALTNISESTVKIGEDLQKKAEEITRISKLPNPNKIIVIEYFKRTSKSINDYSDRIKLETPNFYDNFEEAINVGLKYLSLIDKDNINDNYESLKGTYESVSALKENIPSAINGMIGFYNETIKLPNIQSDLNKSKRNLMKQLEELIFKLKKTFELTNEFQGQIEYKLTLYTDRSEEM</sequence>
<evidence type="ECO:0000259" key="1">
    <source>
        <dbReference type="Pfam" id="PF13271"/>
    </source>
</evidence>
<protein>
    <recommendedName>
        <fullName evidence="1">DUF4062 domain-containing protein</fullName>
    </recommendedName>
</protein>
<feature type="domain" description="DUF4062" evidence="1">
    <location>
        <begin position="10"/>
        <end position="103"/>
    </location>
</feature>
<accession>A0A1B8ZRY5</accession>
<comment type="caution">
    <text evidence="2">The sequence shown here is derived from an EMBL/GenBank/DDBJ whole genome shotgun (WGS) entry which is preliminary data.</text>
</comment>
<proteinExistence type="predicted"/>
<reference evidence="3" key="1">
    <citation type="submission" date="2016-07" db="EMBL/GenBank/DDBJ databases">
        <authorList>
            <person name="Florea S."/>
            <person name="Webb J.S."/>
            <person name="Jaromczyk J."/>
            <person name="Schardl C.L."/>
        </authorList>
    </citation>
    <scope>NUCLEOTIDE SEQUENCE [LARGE SCALE GENOMIC DNA]</scope>
    <source>
        <strain evidence="3">CC-VM-7</strain>
    </source>
</reference>
<dbReference type="AlphaFoldDB" id="A0A1B8ZRY5"/>
<dbReference type="EMBL" id="MAYG01000001">
    <property type="protein sequence ID" value="OCA74350.1"/>
    <property type="molecule type" value="Genomic_DNA"/>
</dbReference>
<name>A0A1B8ZRY5_9FLAO</name>
<dbReference type="Pfam" id="PF13271">
    <property type="entry name" value="DUF4062"/>
    <property type="match status" value="1"/>
</dbReference>
<dbReference type="RefSeq" id="WP_065398341.1">
    <property type="nucleotide sequence ID" value="NZ_MAYG01000001.1"/>
</dbReference>
<evidence type="ECO:0000313" key="3">
    <source>
        <dbReference type="Proteomes" id="UP000093432"/>
    </source>
</evidence>
<dbReference type="OrthoDB" id="6249026at2"/>
<dbReference type="InterPro" id="IPR025139">
    <property type="entry name" value="DUF4062"/>
</dbReference>
<organism evidence="2 3">
    <name type="scientific">Chryseobacterium arthrosphaerae</name>
    <dbReference type="NCBI Taxonomy" id="651561"/>
    <lineage>
        <taxon>Bacteria</taxon>
        <taxon>Pseudomonadati</taxon>
        <taxon>Bacteroidota</taxon>
        <taxon>Flavobacteriia</taxon>
        <taxon>Flavobacteriales</taxon>
        <taxon>Weeksellaceae</taxon>
        <taxon>Chryseobacterium group</taxon>
        <taxon>Chryseobacterium</taxon>
    </lineage>
</organism>
<evidence type="ECO:0000313" key="2">
    <source>
        <dbReference type="EMBL" id="OCA74350.1"/>
    </source>
</evidence>